<evidence type="ECO:0000313" key="3">
    <source>
        <dbReference type="Proteomes" id="UP000002051"/>
    </source>
</evidence>
<keyword evidence="3" id="KW-1185">Reference proteome</keyword>
<reference evidence="1 3" key="1">
    <citation type="journal article" date="2011" name="Nature">
        <title>The Medicago genome provides insight into the evolution of rhizobial symbioses.</title>
        <authorList>
            <person name="Young N.D."/>
            <person name="Debelle F."/>
            <person name="Oldroyd G.E."/>
            <person name="Geurts R."/>
            <person name="Cannon S.B."/>
            <person name="Udvardi M.K."/>
            <person name="Benedito V.A."/>
            <person name="Mayer K.F."/>
            <person name="Gouzy J."/>
            <person name="Schoof H."/>
            <person name="Van de Peer Y."/>
            <person name="Proost S."/>
            <person name="Cook D.R."/>
            <person name="Meyers B.C."/>
            <person name="Spannagl M."/>
            <person name="Cheung F."/>
            <person name="De Mita S."/>
            <person name="Krishnakumar V."/>
            <person name="Gundlach H."/>
            <person name="Zhou S."/>
            <person name="Mudge J."/>
            <person name="Bharti A.K."/>
            <person name="Murray J.D."/>
            <person name="Naoumkina M.A."/>
            <person name="Rosen B."/>
            <person name="Silverstein K.A."/>
            <person name="Tang H."/>
            <person name="Rombauts S."/>
            <person name="Zhao P.X."/>
            <person name="Zhou P."/>
            <person name="Barbe V."/>
            <person name="Bardou P."/>
            <person name="Bechner M."/>
            <person name="Bellec A."/>
            <person name="Berger A."/>
            <person name="Berges H."/>
            <person name="Bidwell S."/>
            <person name="Bisseling T."/>
            <person name="Choisne N."/>
            <person name="Couloux A."/>
            <person name="Denny R."/>
            <person name="Deshpande S."/>
            <person name="Dai X."/>
            <person name="Doyle J.J."/>
            <person name="Dudez A.M."/>
            <person name="Farmer A.D."/>
            <person name="Fouteau S."/>
            <person name="Franken C."/>
            <person name="Gibelin C."/>
            <person name="Gish J."/>
            <person name="Goldstein S."/>
            <person name="Gonzalez A.J."/>
            <person name="Green P.J."/>
            <person name="Hallab A."/>
            <person name="Hartog M."/>
            <person name="Hua A."/>
            <person name="Humphray S.J."/>
            <person name="Jeong D.H."/>
            <person name="Jing Y."/>
            <person name="Jocker A."/>
            <person name="Kenton S.M."/>
            <person name="Kim D.J."/>
            <person name="Klee K."/>
            <person name="Lai H."/>
            <person name="Lang C."/>
            <person name="Lin S."/>
            <person name="Macmil S.L."/>
            <person name="Magdelenat G."/>
            <person name="Matthews L."/>
            <person name="McCorrison J."/>
            <person name="Monaghan E.L."/>
            <person name="Mun J.H."/>
            <person name="Najar F.Z."/>
            <person name="Nicholson C."/>
            <person name="Noirot C."/>
            <person name="O'Bleness M."/>
            <person name="Paule C.R."/>
            <person name="Poulain J."/>
            <person name="Prion F."/>
            <person name="Qin B."/>
            <person name="Qu C."/>
            <person name="Retzel E.F."/>
            <person name="Riddle C."/>
            <person name="Sallet E."/>
            <person name="Samain S."/>
            <person name="Samson N."/>
            <person name="Sanders I."/>
            <person name="Saurat O."/>
            <person name="Scarpelli C."/>
            <person name="Schiex T."/>
            <person name="Segurens B."/>
            <person name="Severin A.J."/>
            <person name="Sherrier D.J."/>
            <person name="Shi R."/>
            <person name="Sims S."/>
            <person name="Singer S.R."/>
            <person name="Sinharoy S."/>
            <person name="Sterck L."/>
            <person name="Viollet A."/>
            <person name="Wang B.B."/>
            <person name="Wang K."/>
            <person name="Wang M."/>
            <person name="Wang X."/>
            <person name="Warfsmann J."/>
            <person name="Weissenbach J."/>
            <person name="White D.D."/>
            <person name="White J.D."/>
            <person name="Wiley G.B."/>
            <person name="Wincker P."/>
            <person name="Xing Y."/>
            <person name="Yang L."/>
            <person name="Yao Z."/>
            <person name="Ying F."/>
            <person name="Zhai J."/>
            <person name="Zhou L."/>
            <person name="Zuber A."/>
            <person name="Denarie J."/>
            <person name="Dixon R.A."/>
            <person name="May G.D."/>
            <person name="Schwartz D.C."/>
            <person name="Rogers J."/>
            <person name="Quetier F."/>
            <person name="Town C.D."/>
            <person name="Roe B.A."/>
        </authorList>
    </citation>
    <scope>NUCLEOTIDE SEQUENCE [LARGE SCALE GENOMIC DNA]</scope>
    <source>
        <strain evidence="1">A17</strain>
        <strain evidence="2 3">cv. Jemalong A17</strain>
    </source>
</reference>
<dbReference type="EMBL" id="KL403288">
    <property type="protein sequence ID" value="KEH15771.1"/>
    <property type="molecule type" value="Genomic_DNA"/>
</dbReference>
<dbReference type="PaxDb" id="3880-AES60222"/>
<organism evidence="1 3">
    <name type="scientific">Medicago truncatula</name>
    <name type="common">Barrel medic</name>
    <name type="synonym">Medicago tribuloides</name>
    <dbReference type="NCBI Taxonomy" id="3880"/>
    <lineage>
        <taxon>Eukaryota</taxon>
        <taxon>Viridiplantae</taxon>
        <taxon>Streptophyta</taxon>
        <taxon>Embryophyta</taxon>
        <taxon>Tracheophyta</taxon>
        <taxon>Spermatophyta</taxon>
        <taxon>Magnoliopsida</taxon>
        <taxon>eudicotyledons</taxon>
        <taxon>Gunneridae</taxon>
        <taxon>Pentapetalae</taxon>
        <taxon>rosids</taxon>
        <taxon>fabids</taxon>
        <taxon>Fabales</taxon>
        <taxon>Fabaceae</taxon>
        <taxon>Papilionoideae</taxon>
        <taxon>50 kb inversion clade</taxon>
        <taxon>NPAAA clade</taxon>
        <taxon>Hologalegina</taxon>
        <taxon>IRL clade</taxon>
        <taxon>Trifolieae</taxon>
        <taxon>Medicago</taxon>
    </lineage>
</organism>
<dbReference type="AntiFam" id="ANF00038">
    <property type="entry name" value="Overlaps SRP RNA, same strand"/>
</dbReference>
<dbReference type="EnsemblPlants" id="KEH15771">
    <property type="protein sequence ID" value="KEH15771"/>
    <property type="gene ID" value="MTR_0563s0020"/>
</dbReference>
<reference evidence="2" key="3">
    <citation type="submission" date="2015-06" db="UniProtKB">
        <authorList>
            <consortium name="EnsemblPlants"/>
        </authorList>
    </citation>
    <scope>IDENTIFICATION</scope>
    <source>
        <strain evidence="2">cv. Jemalong A17</strain>
    </source>
</reference>
<sequence length="215" mass="23715">MYLCIIKISSIFDVPVFPLGDGIPFHVLHTLSSGTLSKNESCYGLSYETQLWYDDGSRTYSEALRHSLLMERAPTCDPSGSTKVMERGYGLFGWSVSCNMLAYEGELREAGFTEQRILLAPNSGGTTGCCTSSPLSPFDEVFLSRGKSCRRSKKDDGSKISSIFDVPVFPLGDGIPFHVLHTLSSGTLSKNESCYGLSYETQLRYDDGSRTIEKH</sequence>
<reference evidence="1 3" key="2">
    <citation type="journal article" date="2014" name="BMC Genomics">
        <title>An improved genome release (version Mt4.0) for the model legume Medicago truncatula.</title>
        <authorList>
            <person name="Tang H."/>
            <person name="Krishnakumar V."/>
            <person name="Bidwell S."/>
            <person name="Rosen B."/>
            <person name="Chan A."/>
            <person name="Zhou S."/>
            <person name="Gentzbittel L."/>
            <person name="Childs K.L."/>
            <person name="Yandell M."/>
            <person name="Gundlach H."/>
            <person name="Mayer K.F."/>
            <person name="Schwartz D.C."/>
            <person name="Town C.D."/>
        </authorList>
    </citation>
    <scope>GENOME REANNOTATION</scope>
    <source>
        <strain evidence="1">A17</strain>
        <strain evidence="2 3">cv. Jemalong A17</strain>
    </source>
</reference>
<dbReference type="Proteomes" id="UP000002051">
    <property type="component" value="Unassembled WGS sequence"/>
</dbReference>
<name>A0A072TEW9_MEDTR</name>
<evidence type="ECO:0000313" key="1">
    <source>
        <dbReference type="EMBL" id="KEH15771.1"/>
    </source>
</evidence>
<evidence type="ECO:0000313" key="2">
    <source>
        <dbReference type="EnsemblPlants" id="KEH15771"/>
    </source>
</evidence>
<gene>
    <name evidence="1" type="ORF">MTR_0563s0020</name>
</gene>
<dbReference type="HOGENOM" id="CLU_1284988_0_0_1"/>
<accession>A0A072TEW9</accession>
<protein>
    <submittedName>
        <fullName evidence="1 2">Uncharacterized protein</fullName>
    </submittedName>
</protein>
<dbReference type="AlphaFoldDB" id="A0A072TEW9"/>
<proteinExistence type="predicted"/>